<keyword evidence="1" id="KW-0378">Hydrolase</keyword>
<dbReference type="InterPro" id="IPR036034">
    <property type="entry name" value="PDZ_sf"/>
</dbReference>
<protein>
    <recommendedName>
        <fullName evidence="6">PDZ domain-containing protein</fullName>
    </recommendedName>
</protein>
<proteinExistence type="predicted"/>
<accession>A0A2S9WQD4</accession>
<dbReference type="PROSITE" id="PS50106">
    <property type="entry name" value="PDZ"/>
    <property type="match status" value="1"/>
</dbReference>
<sequence length="435" mass="48877">MNCFSALGQQGFSLPDGVDEVTIPFTRSQNLIVIPVKVNGTALNFILDTGASRSIIFNLQEIDSLELRTGQPLKISGYGERKPFDVYYSDKNVLDIYGYSNKNAGLFVMANDNINLSGFLGVTIHGLMGCDFFADFLVVIDYENEVLKLYRDPSFLKRKLRRSTRIPITIKNRKPYFQSVVQNNGSEIELNTLIDTGNGDALWLLPPLKKAVTPNKSFEDFLGMGLSGKVKGQRSKVDRVYLGKHKLNKVTVSLPEMESLTNRKVDVNQEEDYKGSIGGEVLSRFKVVLDYKNESMYLRPESNLEEGFFYNMAGLELIEGDLEVFTTIENAKTESTKGNYGRVNTEGSFQPNSRRRVIKITPKLLISYVRPESPADEAGLKVGDEIIKVNSVSQSSLSLTNVSKKFFRKPYSTIRFTVKRGEAIFKVKFELVPVI</sequence>
<dbReference type="InterPro" id="IPR001969">
    <property type="entry name" value="Aspartic_peptidase_AS"/>
</dbReference>
<dbReference type="InterPro" id="IPR001995">
    <property type="entry name" value="Peptidase_A2_cat"/>
</dbReference>
<organism evidence="4 5">
    <name type="scientific">Nonlabens agnitus</name>
    <dbReference type="NCBI Taxonomy" id="870484"/>
    <lineage>
        <taxon>Bacteria</taxon>
        <taxon>Pseudomonadati</taxon>
        <taxon>Bacteroidota</taxon>
        <taxon>Flavobacteriia</taxon>
        <taxon>Flavobacteriales</taxon>
        <taxon>Flavobacteriaceae</taxon>
        <taxon>Nonlabens</taxon>
    </lineage>
</organism>
<dbReference type="Proteomes" id="UP000239532">
    <property type="component" value="Unassembled WGS sequence"/>
</dbReference>
<comment type="caution">
    <text evidence="4">The sequence shown here is derived from an EMBL/GenBank/DDBJ whole genome shotgun (WGS) entry which is preliminary data.</text>
</comment>
<gene>
    <name evidence="4" type="ORF">BST86_00625</name>
</gene>
<evidence type="ECO:0000313" key="4">
    <source>
        <dbReference type="EMBL" id="PRP65697.1"/>
    </source>
</evidence>
<dbReference type="Pfam" id="PF13650">
    <property type="entry name" value="Asp_protease_2"/>
    <property type="match status" value="1"/>
</dbReference>
<dbReference type="InterPro" id="IPR041489">
    <property type="entry name" value="PDZ_6"/>
</dbReference>
<dbReference type="Gene3D" id="2.30.42.10">
    <property type="match status" value="1"/>
</dbReference>
<reference evidence="4 5" key="1">
    <citation type="submission" date="2016-11" db="EMBL/GenBank/DDBJ databases">
        <title>Trade-off between light-utilization and light-protection in marine flavobacteria.</title>
        <authorList>
            <person name="Kumagai Y."/>
        </authorList>
    </citation>
    <scope>NUCLEOTIDE SEQUENCE [LARGE SCALE GENOMIC DNA]</scope>
    <source>
        <strain evidence="4 5">JCM 17109</strain>
    </source>
</reference>
<dbReference type="SUPFAM" id="SSF50156">
    <property type="entry name" value="PDZ domain-like"/>
    <property type="match status" value="1"/>
</dbReference>
<evidence type="ECO:0000259" key="3">
    <source>
        <dbReference type="PROSITE" id="PS50175"/>
    </source>
</evidence>
<evidence type="ECO:0000256" key="1">
    <source>
        <dbReference type="ARBA" id="ARBA00022801"/>
    </source>
</evidence>
<feature type="domain" description="PDZ" evidence="2">
    <location>
        <begin position="364"/>
        <end position="403"/>
    </location>
</feature>
<dbReference type="SUPFAM" id="SSF50630">
    <property type="entry name" value="Acid proteases"/>
    <property type="match status" value="1"/>
</dbReference>
<dbReference type="PROSITE" id="PS50175">
    <property type="entry name" value="ASP_PROT_RETROV"/>
    <property type="match status" value="1"/>
</dbReference>
<dbReference type="PROSITE" id="PS00141">
    <property type="entry name" value="ASP_PROTEASE"/>
    <property type="match status" value="1"/>
</dbReference>
<dbReference type="InterPro" id="IPR001478">
    <property type="entry name" value="PDZ"/>
</dbReference>
<dbReference type="EMBL" id="MQUC01000003">
    <property type="protein sequence ID" value="PRP65697.1"/>
    <property type="molecule type" value="Genomic_DNA"/>
</dbReference>
<dbReference type="InterPro" id="IPR021109">
    <property type="entry name" value="Peptidase_aspartic_dom_sf"/>
</dbReference>
<evidence type="ECO:0000313" key="5">
    <source>
        <dbReference type="Proteomes" id="UP000239532"/>
    </source>
</evidence>
<dbReference type="Pfam" id="PF17820">
    <property type="entry name" value="PDZ_6"/>
    <property type="match status" value="1"/>
</dbReference>
<feature type="domain" description="Peptidase A2" evidence="3">
    <location>
        <begin position="43"/>
        <end position="79"/>
    </location>
</feature>
<dbReference type="GO" id="GO:0004190">
    <property type="term" value="F:aspartic-type endopeptidase activity"/>
    <property type="evidence" value="ECO:0007669"/>
    <property type="project" value="InterPro"/>
</dbReference>
<dbReference type="AlphaFoldDB" id="A0A2S9WQD4"/>
<dbReference type="Gene3D" id="2.40.70.10">
    <property type="entry name" value="Acid Proteases"/>
    <property type="match status" value="1"/>
</dbReference>
<name>A0A2S9WQD4_9FLAO</name>
<evidence type="ECO:0000259" key="2">
    <source>
        <dbReference type="PROSITE" id="PS50106"/>
    </source>
</evidence>
<dbReference type="SMART" id="SM00228">
    <property type="entry name" value="PDZ"/>
    <property type="match status" value="1"/>
</dbReference>
<dbReference type="GO" id="GO:0006508">
    <property type="term" value="P:proteolysis"/>
    <property type="evidence" value="ECO:0007669"/>
    <property type="project" value="InterPro"/>
</dbReference>
<evidence type="ECO:0008006" key="6">
    <source>
        <dbReference type="Google" id="ProtNLM"/>
    </source>
</evidence>
<keyword evidence="5" id="KW-1185">Reference proteome</keyword>